<dbReference type="Proteomes" id="UP001151081">
    <property type="component" value="Unassembled WGS sequence"/>
</dbReference>
<sequence length="219" mass="24189">MRRLRPTDGTPAHKRTGGYHRTKVKTGNTKLHADLHEEMSLKLADLKAKARAHEDAEDDAVAASATSDAAEIALENVIRDIDGDLAKVDREDQTLNARATVFPEGYGKEIDPEGASQLKTLDALRDRIAKFSGHPLVSAMLTKFDAAHHAFKKAIEAEEAAEDAVEAAFQAELDARRAIREQLESAYGRLRDFYKARPALAETFFLKEGRRRAAKEPKG</sequence>
<reference evidence="2 3" key="1">
    <citation type="submission" date="2021-04" db="EMBL/GenBank/DDBJ databases">
        <title>Genome analysis of Polyangium sp.</title>
        <authorList>
            <person name="Li Y."/>
            <person name="Wang J."/>
        </authorList>
    </citation>
    <scope>NUCLEOTIDE SEQUENCE [LARGE SCALE GENOMIC DNA]</scope>
    <source>
        <strain evidence="2 3">SDU14</strain>
    </source>
</reference>
<evidence type="ECO:0000313" key="2">
    <source>
        <dbReference type="EMBL" id="MDC3979372.1"/>
    </source>
</evidence>
<feature type="region of interest" description="Disordered" evidence="1">
    <location>
        <begin position="1"/>
        <end position="28"/>
    </location>
</feature>
<keyword evidence="3" id="KW-1185">Reference proteome</keyword>
<feature type="compositionally biased region" description="Basic residues" evidence="1">
    <location>
        <begin position="12"/>
        <end position="24"/>
    </location>
</feature>
<comment type="caution">
    <text evidence="2">The sequence shown here is derived from an EMBL/GenBank/DDBJ whole genome shotgun (WGS) entry which is preliminary data.</text>
</comment>
<name>A0A9X4AQU2_9BACT</name>
<protein>
    <submittedName>
        <fullName evidence="2">Uncharacterized protein</fullName>
    </submittedName>
</protein>
<dbReference type="AlphaFoldDB" id="A0A9X4AQU2"/>
<organism evidence="2 3">
    <name type="scientific">Polyangium jinanense</name>
    <dbReference type="NCBI Taxonomy" id="2829994"/>
    <lineage>
        <taxon>Bacteria</taxon>
        <taxon>Pseudomonadati</taxon>
        <taxon>Myxococcota</taxon>
        <taxon>Polyangia</taxon>
        <taxon>Polyangiales</taxon>
        <taxon>Polyangiaceae</taxon>
        <taxon>Polyangium</taxon>
    </lineage>
</organism>
<dbReference type="EMBL" id="JAGTJJ010000001">
    <property type="protein sequence ID" value="MDC3979372.1"/>
    <property type="molecule type" value="Genomic_DNA"/>
</dbReference>
<gene>
    <name evidence="2" type="ORF">KEG57_02605</name>
</gene>
<evidence type="ECO:0000256" key="1">
    <source>
        <dbReference type="SAM" id="MobiDB-lite"/>
    </source>
</evidence>
<proteinExistence type="predicted"/>
<accession>A0A9X4AQU2</accession>
<evidence type="ECO:0000313" key="3">
    <source>
        <dbReference type="Proteomes" id="UP001151081"/>
    </source>
</evidence>
<dbReference type="RefSeq" id="WP_272418210.1">
    <property type="nucleotide sequence ID" value="NZ_JAGTJJ010000001.1"/>
</dbReference>